<dbReference type="NCBIfam" id="TIGR00040">
    <property type="entry name" value="yfcE"/>
    <property type="match status" value="1"/>
</dbReference>
<evidence type="ECO:0000313" key="7">
    <source>
        <dbReference type="Proteomes" id="UP000319342"/>
    </source>
</evidence>
<dbReference type="AlphaFoldDB" id="A0A518CVX5"/>
<protein>
    <recommendedName>
        <fullName evidence="4">Phosphoesterase</fullName>
        <ecNumber evidence="4">3.1.4.-</ecNumber>
    </recommendedName>
</protein>
<dbReference type="PROSITE" id="PS01269">
    <property type="entry name" value="UPF0025"/>
    <property type="match status" value="1"/>
</dbReference>
<reference evidence="6 7" key="1">
    <citation type="submission" date="2019-02" db="EMBL/GenBank/DDBJ databases">
        <title>Deep-cultivation of Planctomycetes and their phenomic and genomic characterization uncovers novel biology.</title>
        <authorList>
            <person name="Wiegand S."/>
            <person name="Jogler M."/>
            <person name="Boedeker C."/>
            <person name="Pinto D."/>
            <person name="Vollmers J."/>
            <person name="Rivas-Marin E."/>
            <person name="Kohn T."/>
            <person name="Peeters S.H."/>
            <person name="Heuer A."/>
            <person name="Rast P."/>
            <person name="Oberbeckmann S."/>
            <person name="Bunk B."/>
            <person name="Jeske O."/>
            <person name="Meyerdierks A."/>
            <person name="Storesund J.E."/>
            <person name="Kallscheuer N."/>
            <person name="Luecker S."/>
            <person name="Lage O.M."/>
            <person name="Pohl T."/>
            <person name="Merkel B.J."/>
            <person name="Hornburger P."/>
            <person name="Mueller R.-W."/>
            <person name="Bruemmer F."/>
            <person name="Labrenz M."/>
            <person name="Spormann A.M."/>
            <person name="Op den Camp H."/>
            <person name="Overmann J."/>
            <person name="Amann R."/>
            <person name="Jetten M.S.M."/>
            <person name="Mascher T."/>
            <person name="Medema M.H."/>
            <person name="Devos D.P."/>
            <person name="Kaster A.-K."/>
            <person name="Ovreas L."/>
            <person name="Rohde M."/>
            <person name="Galperin M.Y."/>
            <person name="Jogler C."/>
        </authorList>
    </citation>
    <scope>NUCLEOTIDE SEQUENCE [LARGE SCALE GENOMIC DNA]</scope>
    <source>
        <strain evidence="6 7">Pla163</strain>
    </source>
</reference>
<dbReference type="GO" id="GO:0046872">
    <property type="term" value="F:metal ion binding"/>
    <property type="evidence" value="ECO:0007669"/>
    <property type="project" value="UniProtKB-KW"/>
</dbReference>
<gene>
    <name evidence="6" type="ORF">Pla163_04800</name>
</gene>
<evidence type="ECO:0000256" key="4">
    <source>
        <dbReference type="RuleBase" id="RU362039"/>
    </source>
</evidence>
<comment type="similarity">
    <text evidence="1 4">Belongs to the metallophosphoesterase superfamily. YfcE family.</text>
</comment>
<sequence>MQKSKPMALGVISDTHGSVRPEALEALRGCERIVHAGDIGGADVLSELATVAPITAVRGNNDRGAWADDVPHERVIEFGGFSVYVVHEPAHVPDDVVARGYDVVVTGHTHRPSIERRDGVLFVNPGSAGPRRFTLPVTLARLWVADGALESELVEIVPPA</sequence>
<proteinExistence type="inferred from homology"/>
<evidence type="ECO:0000256" key="2">
    <source>
        <dbReference type="ARBA" id="ARBA00022723"/>
    </source>
</evidence>
<evidence type="ECO:0000313" key="6">
    <source>
        <dbReference type="EMBL" id="QDU83381.1"/>
    </source>
</evidence>
<dbReference type="SUPFAM" id="SSF56300">
    <property type="entry name" value="Metallo-dependent phosphatases"/>
    <property type="match status" value="1"/>
</dbReference>
<organism evidence="6 7">
    <name type="scientific">Rohdeia mirabilis</name>
    <dbReference type="NCBI Taxonomy" id="2528008"/>
    <lineage>
        <taxon>Bacteria</taxon>
        <taxon>Pseudomonadati</taxon>
        <taxon>Planctomycetota</taxon>
        <taxon>Planctomycetia</taxon>
        <taxon>Planctomycetia incertae sedis</taxon>
        <taxon>Rohdeia</taxon>
    </lineage>
</organism>
<evidence type="ECO:0000256" key="1">
    <source>
        <dbReference type="ARBA" id="ARBA00008950"/>
    </source>
</evidence>
<comment type="cofactor">
    <cofactor evidence="4">
        <name>a divalent metal cation</name>
        <dbReference type="ChEBI" id="CHEBI:60240"/>
    </cofactor>
</comment>
<dbReference type="PANTHER" id="PTHR11124">
    <property type="entry name" value="VACUOLAR SORTING PROTEIN VPS29"/>
    <property type="match status" value="1"/>
</dbReference>
<dbReference type="InterPro" id="IPR024654">
    <property type="entry name" value="Calcineurin-like_PHP_lpxH"/>
</dbReference>
<dbReference type="EMBL" id="CP036290">
    <property type="protein sequence ID" value="QDU83381.1"/>
    <property type="molecule type" value="Genomic_DNA"/>
</dbReference>
<keyword evidence="2 4" id="KW-0479">Metal-binding</keyword>
<dbReference type="Proteomes" id="UP000319342">
    <property type="component" value="Chromosome"/>
</dbReference>
<evidence type="ECO:0000259" key="5">
    <source>
        <dbReference type="Pfam" id="PF12850"/>
    </source>
</evidence>
<dbReference type="EC" id="3.1.4.-" evidence="4"/>
<keyword evidence="3" id="KW-0378">Hydrolase</keyword>
<dbReference type="Pfam" id="PF12850">
    <property type="entry name" value="Metallophos_2"/>
    <property type="match status" value="1"/>
</dbReference>
<name>A0A518CVX5_9BACT</name>
<dbReference type="InterPro" id="IPR000979">
    <property type="entry name" value="Phosphodiesterase_MJ0936/Vps29"/>
</dbReference>
<evidence type="ECO:0000256" key="3">
    <source>
        <dbReference type="ARBA" id="ARBA00022801"/>
    </source>
</evidence>
<dbReference type="Gene3D" id="3.60.21.10">
    <property type="match status" value="1"/>
</dbReference>
<accession>A0A518CVX5</accession>
<dbReference type="InterPro" id="IPR020935">
    <property type="entry name" value="PdiEstase_YfcE_CS"/>
</dbReference>
<dbReference type="InterPro" id="IPR029052">
    <property type="entry name" value="Metallo-depent_PP-like"/>
</dbReference>
<feature type="domain" description="Calcineurin-like phosphoesterase" evidence="5">
    <location>
        <begin position="7"/>
        <end position="144"/>
    </location>
</feature>
<keyword evidence="7" id="KW-1185">Reference proteome</keyword>
<dbReference type="GO" id="GO:0016787">
    <property type="term" value="F:hydrolase activity"/>
    <property type="evidence" value="ECO:0007669"/>
    <property type="project" value="UniProtKB-UniRule"/>
</dbReference>